<dbReference type="InterPro" id="IPR008271">
    <property type="entry name" value="Ser/Thr_kinase_AS"/>
</dbReference>
<dbReference type="GO" id="GO:0051707">
    <property type="term" value="P:response to other organism"/>
    <property type="evidence" value="ECO:0007669"/>
    <property type="project" value="UniProtKB-ARBA"/>
</dbReference>
<sequence>MDVFALPIFSLLFLFISPPWSIHAQQPYVGKATTACTIADNSTSVLGYTCNGPNTTCQAYLTFRSQSPYNTVSSISKLLNSDPSQVSQINSVSENSTIEPDKLVIVPVTCSCTGGEYYQSNTSYIVEPGNTYFSIANNTFESLSTCQALQAQNSIPATGLSTGANISVPLRCACPTKNQSDDGVKYLLSYLVAQNQDVPSISTMFGVDYMSTLEANELSSGSTIYFFTTLLIPLQTPPTYSQTLAPPPPPPSPPPPPFSLSSNNSSKKTWVYVVVGVVGGVSLLLVIGGIAFCIFIRRKNKKKKQASASVITSQSFEAIEKPEGKNKVEEEESAEFLESIAAIAQSLKVYTFEELKSATDNFSPSCWIKGSVYRGTIKGDFAAIKKMDGDVSQEISVLNKISHFNLICLSGVCFHDGHWYLVYEYANNGPLSDWIYHDNIDKRILSWTQRIQIALDVATGLNYIHNYTSPPYVHKDLKTTNVLLDSELRAKIANFGLARSADGQEGEFALTRHIVGTKGYMAPEYLENGFISTKLDVYAFGVLLLEILTGKEVSALYGGVNGHLSDVLSPVIHEENGKENLGEFMDPSLQESYPAELAVFVAGVADSCIKNDPSARPGMAEIVQSLSRIMTTSLNWEKSKTVSGYHSFT</sequence>
<dbReference type="EMBL" id="QEFC01002457">
    <property type="protein sequence ID" value="KAE9452070.1"/>
    <property type="molecule type" value="Genomic_DNA"/>
</dbReference>
<dbReference type="PROSITE" id="PS00108">
    <property type="entry name" value="PROTEIN_KINASE_ST"/>
    <property type="match status" value="1"/>
</dbReference>
<dbReference type="Gene3D" id="1.10.510.10">
    <property type="entry name" value="Transferase(Phosphotransferase) domain 1"/>
    <property type="match status" value="1"/>
</dbReference>
<dbReference type="AlphaFoldDB" id="A0A6A4L1V9"/>
<evidence type="ECO:0000256" key="11">
    <source>
        <dbReference type="SAM" id="Phobius"/>
    </source>
</evidence>
<reference evidence="14 15" key="1">
    <citation type="journal article" date="2019" name="Genome Biol. Evol.">
        <title>The Rhododendron genome and chromosomal organization provide insight into shared whole-genome duplications across the heath family (Ericaceae).</title>
        <authorList>
            <person name="Soza V.L."/>
            <person name="Lindsley D."/>
            <person name="Waalkes A."/>
            <person name="Ramage E."/>
            <person name="Patwardhan R.P."/>
            <person name="Burton J.N."/>
            <person name="Adey A."/>
            <person name="Kumar A."/>
            <person name="Qiu R."/>
            <person name="Shendure J."/>
            <person name="Hall B."/>
        </authorList>
    </citation>
    <scope>NUCLEOTIDE SEQUENCE [LARGE SCALE GENOMIC DNA]</scope>
    <source>
        <strain evidence="14">RSF 1966-606</strain>
    </source>
</reference>
<evidence type="ECO:0000256" key="3">
    <source>
        <dbReference type="ARBA" id="ARBA00022692"/>
    </source>
</evidence>
<keyword evidence="2" id="KW-1003">Cell membrane</keyword>
<dbReference type="SUPFAM" id="SSF56112">
    <property type="entry name" value="Protein kinase-like (PK-like)"/>
    <property type="match status" value="1"/>
</dbReference>
<dbReference type="InterPro" id="IPR056563">
    <property type="entry name" value="LysM3_LYK4_5"/>
</dbReference>
<evidence type="ECO:0000256" key="10">
    <source>
        <dbReference type="SAM" id="MobiDB-lite"/>
    </source>
</evidence>
<keyword evidence="4 12" id="KW-0732">Signal</keyword>
<evidence type="ECO:0000256" key="8">
    <source>
        <dbReference type="ARBA" id="ARBA00023136"/>
    </source>
</evidence>
<dbReference type="OrthoDB" id="4062651at2759"/>
<dbReference type="PANTHER" id="PTHR45927:SF11">
    <property type="entry name" value="LYSM DOMAIN RECEPTOR-LIKE KINASE 4"/>
    <property type="match status" value="1"/>
</dbReference>
<evidence type="ECO:0000256" key="12">
    <source>
        <dbReference type="SAM" id="SignalP"/>
    </source>
</evidence>
<dbReference type="GO" id="GO:0004672">
    <property type="term" value="F:protein kinase activity"/>
    <property type="evidence" value="ECO:0007669"/>
    <property type="project" value="InterPro"/>
</dbReference>
<evidence type="ECO:0000256" key="2">
    <source>
        <dbReference type="ARBA" id="ARBA00022475"/>
    </source>
</evidence>
<dbReference type="GO" id="GO:0005886">
    <property type="term" value="C:plasma membrane"/>
    <property type="evidence" value="ECO:0007669"/>
    <property type="project" value="UniProtKB-SubCell"/>
</dbReference>
<keyword evidence="6" id="KW-0067">ATP-binding</keyword>
<feature type="compositionally biased region" description="Pro residues" evidence="10">
    <location>
        <begin position="245"/>
        <end position="258"/>
    </location>
</feature>
<proteinExistence type="predicted"/>
<comment type="caution">
    <text evidence="14">The sequence shown here is derived from an EMBL/GenBank/DDBJ whole genome shotgun (WGS) entry which is preliminary data.</text>
</comment>
<evidence type="ECO:0000256" key="7">
    <source>
        <dbReference type="ARBA" id="ARBA00022989"/>
    </source>
</evidence>
<dbReference type="Pfam" id="PF07714">
    <property type="entry name" value="PK_Tyr_Ser-Thr"/>
    <property type="match status" value="1"/>
</dbReference>
<protein>
    <recommendedName>
        <fullName evidence="13">Protein kinase domain-containing protein</fullName>
    </recommendedName>
</protein>
<evidence type="ECO:0000256" key="6">
    <source>
        <dbReference type="ARBA" id="ARBA00022840"/>
    </source>
</evidence>
<keyword evidence="3 11" id="KW-0812">Transmembrane</keyword>
<feature type="transmembrane region" description="Helical" evidence="11">
    <location>
        <begin position="270"/>
        <end position="296"/>
    </location>
</feature>
<evidence type="ECO:0000256" key="5">
    <source>
        <dbReference type="ARBA" id="ARBA00022741"/>
    </source>
</evidence>
<accession>A0A6A4L1V9</accession>
<dbReference type="InterPro" id="IPR001245">
    <property type="entry name" value="Ser-Thr/Tyr_kinase_cat_dom"/>
</dbReference>
<feature type="signal peptide" evidence="12">
    <location>
        <begin position="1"/>
        <end position="24"/>
    </location>
</feature>
<feature type="domain" description="Protein kinase" evidence="13">
    <location>
        <begin position="281"/>
        <end position="629"/>
    </location>
</feature>
<keyword evidence="15" id="KW-1185">Reference proteome</keyword>
<dbReference type="Gene3D" id="1.20.5.510">
    <property type="entry name" value="Single helix bin"/>
    <property type="match status" value="1"/>
</dbReference>
<dbReference type="PROSITE" id="PS50011">
    <property type="entry name" value="PROTEIN_KINASE_DOM"/>
    <property type="match status" value="1"/>
</dbReference>
<dbReference type="InterPro" id="IPR000719">
    <property type="entry name" value="Prot_kinase_dom"/>
</dbReference>
<dbReference type="GO" id="GO:0005524">
    <property type="term" value="F:ATP binding"/>
    <property type="evidence" value="ECO:0007669"/>
    <property type="project" value="UniProtKB-KW"/>
</dbReference>
<evidence type="ECO:0000313" key="15">
    <source>
        <dbReference type="Proteomes" id="UP000428333"/>
    </source>
</evidence>
<dbReference type="InterPro" id="IPR011009">
    <property type="entry name" value="Kinase-like_dom_sf"/>
</dbReference>
<evidence type="ECO:0000259" key="13">
    <source>
        <dbReference type="PROSITE" id="PS50011"/>
    </source>
</evidence>
<keyword evidence="9" id="KW-1015">Disulfide bond</keyword>
<keyword evidence="8 11" id="KW-0472">Membrane</keyword>
<evidence type="ECO:0000313" key="14">
    <source>
        <dbReference type="EMBL" id="KAE9452070.1"/>
    </source>
</evidence>
<dbReference type="InterPro" id="IPR056562">
    <property type="entry name" value="LysM2_CERK1_LYK3_4_5"/>
</dbReference>
<dbReference type="Pfam" id="PF23473">
    <property type="entry name" value="LysM3_LYK4_5"/>
    <property type="match status" value="1"/>
</dbReference>
<name>A0A6A4L1V9_9ERIC</name>
<evidence type="ECO:0000256" key="4">
    <source>
        <dbReference type="ARBA" id="ARBA00022729"/>
    </source>
</evidence>
<comment type="subcellular location">
    <subcellularLocation>
        <location evidence="1">Cell membrane</location>
        <topology evidence="1">Single-pass membrane protein</topology>
    </subcellularLocation>
</comment>
<gene>
    <name evidence="14" type="ORF">C3L33_16027</name>
</gene>
<dbReference type="InterPro" id="IPR056561">
    <property type="entry name" value="NFP_LYK_LysM1"/>
</dbReference>
<dbReference type="SMART" id="SM00220">
    <property type="entry name" value="S_TKc"/>
    <property type="match status" value="1"/>
</dbReference>
<dbReference type="InterPro" id="IPR052611">
    <property type="entry name" value="Plant_RLK_LysM"/>
</dbReference>
<evidence type="ECO:0000256" key="9">
    <source>
        <dbReference type="ARBA" id="ARBA00023157"/>
    </source>
</evidence>
<keyword evidence="7 11" id="KW-1133">Transmembrane helix</keyword>
<feature type="chain" id="PRO_5025381032" description="Protein kinase domain-containing protein" evidence="12">
    <location>
        <begin position="25"/>
        <end position="649"/>
    </location>
</feature>
<dbReference type="Pfam" id="PF23472">
    <property type="entry name" value="LysM2_CERK1_LYK3_4_5"/>
    <property type="match status" value="1"/>
</dbReference>
<dbReference type="PANTHER" id="PTHR45927">
    <property type="entry name" value="LYSM-DOMAIN RECEPTOR-LIKE KINASE-RELATED"/>
    <property type="match status" value="1"/>
</dbReference>
<feature type="region of interest" description="Disordered" evidence="10">
    <location>
        <begin position="238"/>
        <end position="260"/>
    </location>
</feature>
<dbReference type="Pfam" id="PF23446">
    <property type="entry name" value="LysM1_NFP_LYK"/>
    <property type="match status" value="1"/>
</dbReference>
<dbReference type="FunFam" id="1.10.510.10:FF:000468">
    <property type="entry name" value="PTI1-like tyrosine-protein kinase 3"/>
    <property type="match status" value="1"/>
</dbReference>
<dbReference type="Proteomes" id="UP000428333">
    <property type="component" value="Linkage Group LG09"/>
</dbReference>
<feature type="non-terminal residue" evidence="14">
    <location>
        <position position="1"/>
    </location>
</feature>
<evidence type="ECO:0000256" key="1">
    <source>
        <dbReference type="ARBA" id="ARBA00004162"/>
    </source>
</evidence>
<organism evidence="14 15">
    <name type="scientific">Rhododendron williamsianum</name>
    <dbReference type="NCBI Taxonomy" id="262921"/>
    <lineage>
        <taxon>Eukaryota</taxon>
        <taxon>Viridiplantae</taxon>
        <taxon>Streptophyta</taxon>
        <taxon>Embryophyta</taxon>
        <taxon>Tracheophyta</taxon>
        <taxon>Spermatophyta</taxon>
        <taxon>Magnoliopsida</taxon>
        <taxon>eudicotyledons</taxon>
        <taxon>Gunneridae</taxon>
        <taxon>Pentapetalae</taxon>
        <taxon>asterids</taxon>
        <taxon>Ericales</taxon>
        <taxon>Ericaceae</taxon>
        <taxon>Ericoideae</taxon>
        <taxon>Rhodoreae</taxon>
        <taxon>Rhododendron</taxon>
    </lineage>
</organism>
<keyword evidence="5" id="KW-0547">Nucleotide-binding</keyword>
<dbReference type="Gene3D" id="3.30.200.20">
    <property type="entry name" value="Phosphorylase Kinase, domain 1"/>
    <property type="match status" value="1"/>
</dbReference>
<dbReference type="SUPFAM" id="SSF101447">
    <property type="entry name" value="Formin homology 2 domain (FH2 domain)"/>
    <property type="match status" value="1"/>
</dbReference>